<keyword evidence="2" id="KW-0963">Cytoplasm</keyword>
<name>A0A0K9P8F5_ZOSMR</name>
<keyword evidence="8" id="KW-1185">Reference proteome</keyword>
<dbReference type="EMBL" id="LFYR01001054">
    <property type="protein sequence ID" value="KMZ65296.1"/>
    <property type="molecule type" value="Genomic_DNA"/>
</dbReference>
<feature type="coiled-coil region" evidence="5">
    <location>
        <begin position="393"/>
        <end position="420"/>
    </location>
</feature>
<dbReference type="AlphaFoldDB" id="A0A0K9P8F5"/>
<reference evidence="8" key="1">
    <citation type="journal article" date="2016" name="Nature">
        <title>The genome of the seagrass Zostera marina reveals angiosperm adaptation to the sea.</title>
        <authorList>
            <person name="Olsen J.L."/>
            <person name="Rouze P."/>
            <person name="Verhelst B."/>
            <person name="Lin Y.-C."/>
            <person name="Bayer T."/>
            <person name="Collen J."/>
            <person name="Dattolo E."/>
            <person name="De Paoli E."/>
            <person name="Dittami S."/>
            <person name="Maumus F."/>
            <person name="Michel G."/>
            <person name="Kersting A."/>
            <person name="Lauritano C."/>
            <person name="Lohaus R."/>
            <person name="Toepel M."/>
            <person name="Tonon T."/>
            <person name="Vanneste K."/>
            <person name="Amirebrahimi M."/>
            <person name="Brakel J."/>
            <person name="Bostroem C."/>
            <person name="Chovatia M."/>
            <person name="Grimwood J."/>
            <person name="Jenkins J.W."/>
            <person name="Jueterbock A."/>
            <person name="Mraz A."/>
            <person name="Stam W.T."/>
            <person name="Tice H."/>
            <person name="Bornberg-Bauer E."/>
            <person name="Green P.J."/>
            <person name="Pearson G.A."/>
            <person name="Procaccini G."/>
            <person name="Duarte C.M."/>
            <person name="Schmutz J."/>
            <person name="Reusch T.B.H."/>
            <person name="Van de Peer Y."/>
        </authorList>
    </citation>
    <scope>NUCLEOTIDE SEQUENCE [LARGE SCALE GENOMIC DNA]</scope>
    <source>
        <strain evidence="8">cv. Finnish</strain>
    </source>
</reference>
<feature type="region of interest" description="Disordered" evidence="6">
    <location>
        <begin position="512"/>
        <end position="538"/>
    </location>
</feature>
<dbReference type="InterPro" id="IPR032675">
    <property type="entry name" value="LRR_dom_sf"/>
</dbReference>
<dbReference type="OrthoDB" id="7451790at2759"/>
<evidence type="ECO:0000256" key="5">
    <source>
        <dbReference type="SAM" id="Coils"/>
    </source>
</evidence>
<proteinExistence type="predicted"/>
<dbReference type="Proteomes" id="UP000036987">
    <property type="component" value="Unassembled WGS sequence"/>
</dbReference>
<comment type="subcellular location">
    <subcellularLocation>
        <location evidence="1">Cytoplasm</location>
    </subcellularLocation>
</comment>
<evidence type="ECO:0008006" key="9">
    <source>
        <dbReference type="Google" id="ProtNLM"/>
    </source>
</evidence>
<accession>A0A0K9P8F5</accession>
<dbReference type="SUPFAM" id="SSF52058">
    <property type="entry name" value="L domain-like"/>
    <property type="match status" value="1"/>
</dbReference>
<dbReference type="Pfam" id="PF12799">
    <property type="entry name" value="LRR_4"/>
    <property type="match status" value="1"/>
</dbReference>
<evidence type="ECO:0000256" key="6">
    <source>
        <dbReference type="SAM" id="MobiDB-lite"/>
    </source>
</evidence>
<dbReference type="InterPro" id="IPR001611">
    <property type="entry name" value="Leu-rich_rpt"/>
</dbReference>
<evidence type="ECO:0000313" key="8">
    <source>
        <dbReference type="Proteomes" id="UP000036987"/>
    </source>
</evidence>
<evidence type="ECO:0000256" key="3">
    <source>
        <dbReference type="ARBA" id="ARBA00022614"/>
    </source>
</evidence>
<evidence type="ECO:0000256" key="1">
    <source>
        <dbReference type="ARBA" id="ARBA00004496"/>
    </source>
</evidence>
<keyword evidence="3" id="KW-0433">Leucine-rich repeat</keyword>
<evidence type="ECO:0000256" key="2">
    <source>
        <dbReference type="ARBA" id="ARBA00022490"/>
    </source>
</evidence>
<organism evidence="7 8">
    <name type="scientific">Zostera marina</name>
    <name type="common">Eelgrass</name>
    <dbReference type="NCBI Taxonomy" id="29655"/>
    <lineage>
        <taxon>Eukaryota</taxon>
        <taxon>Viridiplantae</taxon>
        <taxon>Streptophyta</taxon>
        <taxon>Embryophyta</taxon>
        <taxon>Tracheophyta</taxon>
        <taxon>Spermatophyta</taxon>
        <taxon>Magnoliopsida</taxon>
        <taxon>Liliopsida</taxon>
        <taxon>Zosteraceae</taxon>
        <taxon>Zostera</taxon>
    </lineage>
</organism>
<evidence type="ECO:0000256" key="4">
    <source>
        <dbReference type="ARBA" id="ARBA00022737"/>
    </source>
</evidence>
<comment type="caution">
    <text evidence="7">The sequence shown here is derived from an EMBL/GenBank/DDBJ whole genome shotgun (WGS) entry which is preliminary data.</text>
</comment>
<gene>
    <name evidence="7" type="ORF">ZOSMA_32G00810</name>
</gene>
<evidence type="ECO:0000313" key="7">
    <source>
        <dbReference type="EMBL" id="KMZ65296.1"/>
    </source>
</evidence>
<dbReference type="PANTHER" id="PTHR15454">
    <property type="entry name" value="NISCHARIN RELATED"/>
    <property type="match status" value="1"/>
</dbReference>
<keyword evidence="5" id="KW-0175">Coiled coil</keyword>
<dbReference type="FunFam" id="3.80.10.10:FF:000140">
    <property type="entry name" value="Outer arm dynein light chain 1 protein"/>
    <property type="match status" value="1"/>
</dbReference>
<protein>
    <recommendedName>
        <fullName evidence="9">Outer arm dynein light chain 1 protein</fullName>
    </recommendedName>
</protein>
<dbReference type="GO" id="GO:0005737">
    <property type="term" value="C:cytoplasm"/>
    <property type="evidence" value="ECO:0000318"/>
    <property type="project" value="GO_Central"/>
</dbReference>
<sequence length="728" mass="82092">MAIVTGDHYHERLVRFVENNVGHLLDGNLTLKLNPTGLYYVQSRLDALRELEGLLVGAPVDYFRAYISDLGDYRALEQLRRILRLLTSVKVFSVLPFPDRDPTPLSLGTFGSLKILELRGCDLSTTEARGLLNLSHSLEKLICHNSTDALRHVFTSRLMNVKDSPVWKRLTFVSCASNGLVLMDESLQLLTAVETLDLSRNKISKPDNLGNCMKLRHLDLGFNNLRTIASLGEISCPIVKLVLRNNALTTLRGIENLKEVEGIDLSYNIISNFFELEILSTLPSLKNLWLEGNPICCARWYRAHVYSFFHQPNELELDGKVISTGEFWEMQAILTRRLKRPPGYGFYFPAKHGPGNDRQISVKKKRHSRVVCINEEQCEVPDKDSVSSDGDYLRKDENIISDSEEEITELISRIEAMKKEHSILWLRDVKDWLDKTAEELQDGKNTTASNSNDDKVIFCSQSEDHKLLGESKTKFIEASEIENVINVPESDIDNGKTISKTNLTMAAFGSQHHEPEICSTSKSNLSETPLSNEEHETGSLNQTAQLFTLENIMGSRSNSSGDELPPQYKDDMLLHLYNVEDENLKHPSDSISVVSSNSDTSSSDDELCRFGYSSSENSLKEGYINDIQSDHSYGNEQQSSISNRDVCPKKVYCTQPLKSANKDVCPTNSIVNNHPNDDFDHIVGDDEANLDIGNFNQKPRKRLISLFTDNFLRSKDPPSKMHSQNILT</sequence>
<dbReference type="PANTHER" id="PTHR15454:SF69">
    <property type="entry name" value="SERINE_THREONINE-PROTEIN KINASE 11-INTERACTING PROTEIN"/>
    <property type="match status" value="1"/>
</dbReference>
<dbReference type="Gene3D" id="3.80.10.10">
    <property type="entry name" value="Ribonuclease Inhibitor"/>
    <property type="match status" value="2"/>
</dbReference>
<feature type="compositionally biased region" description="Polar residues" evidence="6">
    <location>
        <begin position="518"/>
        <end position="531"/>
    </location>
</feature>
<dbReference type="STRING" id="29655.A0A0K9P8F5"/>
<feature type="compositionally biased region" description="Low complexity" evidence="6">
    <location>
        <begin position="589"/>
        <end position="601"/>
    </location>
</feature>
<dbReference type="InterPro" id="IPR025875">
    <property type="entry name" value="Leu-rich_rpt_4"/>
</dbReference>
<feature type="region of interest" description="Disordered" evidence="6">
    <location>
        <begin position="587"/>
        <end position="606"/>
    </location>
</feature>
<keyword evidence="4" id="KW-0677">Repeat</keyword>
<dbReference type="PROSITE" id="PS51450">
    <property type="entry name" value="LRR"/>
    <property type="match status" value="2"/>
</dbReference>